<feature type="non-terminal residue" evidence="1">
    <location>
        <position position="1"/>
    </location>
</feature>
<gene>
    <name evidence="1" type="ORF">PEVE_00014863</name>
</gene>
<proteinExistence type="predicted"/>
<accession>A0ABN8M3Y5</accession>
<reference evidence="1 2" key="1">
    <citation type="submission" date="2022-05" db="EMBL/GenBank/DDBJ databases">
        <authorList>
            <consortium name="Genoscope - CEA"/>
            <person name="William W."/>
        </authorList>
    </citation>
    <scope>NUCLEOTIDE SEQUENCE [LARGE SCALE GENOMIC DNA]</scope>
</reference>
<name>A0ABN8M3Y5_9CNID</name>
<keyword evidence="2" id="KW-1185">Reference proteome</keyword>
<comment type="caution">
    <text evidence="1">The sequence shown here is derived from an EMBL/GenBank/DDBJ whole genome shotgun (WGS) entry which is preliminary data.</text>
</comment>
<organism evidence="1 2">
    <name type="scientific">Porites evermanni</name>
    <dbReference type="NCBI Taxonomy" id="104178"/>
    <lineage>
        <taxon>Eukaryota</taxon>
        <taxon>Metazoa</taxon>
        <taxon>Cnidaria</taxon>
        <taxon>Anthozoa</taxon>
        <taxon>Hexacorallia</taxon>
        <taxon>Scleractinia</taxon>
        <taxon>Fungiina</taxon>
        <taxon>Poritidae</taxon>
        <taxon>Porites</taxon>
    </lineage>
</organism>
<evidence type="ECO:0008006" key="3">
    <source>
        <dbReference type="Google" id="ProtNLM"/>
    </source>
</evidence>
<dbReference type="EMBL" id="CALNXI010000213">
    <property type="protein sequence ID" value="CAH3022291.1"/>
    <property type="molecule type" value="Genomic_DNA"/>
</dbReference>
<protein>
    <recommendedName>
        <fullName evidence="3">Gag-Pol polyprotein</fullName>
    </recommendedName>
</protein>
<dbReference type="Proteomes" id="UP001159427">
    <property type="component" value="Unassembled WGS sequence"/>
</dbReference>
<sequence length="112" mass="12396">IQLEQTALKDEIEHLGKGYPESSRCNAQATTPAIALPSVRAEGNSCQRCKSDHHLVRDCSFRTKQTLEERKASSKASTYVSNVSMEIRKRAHVFKACRGDHAMADCKLTSSS</sequence>
<evidence type="ECO:0000313" key="2">
    <source>
        <dbReference type="Proteomes" id="UP001159427"/>
    </source>
</evidence>
<evidence type="ECO:0000313" key="1">
    <source>
        <dbReference type="EMBL" id="CAH3022291.1"/>
    </source>
</evidence>